<protein>
    <recommendedName>
        <fullName evidence="3">Malic enzyme N-terminal domain-containing protein</fullName>
    </recommendedName>
</protein>
<dbReference type="GO" id="GO:0006108">
    <property type="term" value="P:malate metabolic process"/>
    <property type="evidence" value="ECO:0007669"/>
    <property type="project" value="TreeGrafter"/>
</dbReference>
<dbReference type="PANTHER" id="PTHR23406:SF89">
    <property type="entry name" value="NADP-DEPENDENT MALIC ENZYME 1"/>
    <property type="match status" value="1"/>
</dbReference>
<dbReference type="Gene3D" id="3.40.50.970">
    <property type="match status" value="1"/>
</dbReference>
<dbReference type="AlphaFoldDB" id="A0A4S4EH53"/>
<dbReference type="InterPro" id="IPR012301">
    <property type="entry name" value="Malic_N_dom"/>
</dbReference>
<dbReference type="SUPFAM" id="SSF53223">
    <property type="entry name" value="Aminoacid dehydrogenase-like, N-terminal domain"/>
    <property type="match status" value="1"/>
</dbReference>
<dbReference type="STRING" id="542762.A0A4S4EH53"/>
<dbReference type="EMBL" id="SDRB02004758">
    <property type="protein sequence ID" value="THG15392.1"/>
    <property type="molecule type" value="Genomic_DNA"/>
</dbReference>
<dbReference type="InterPro" id="IPR029056">
    <property type="entry name" value="Ribokinase-like"/>
</dbReference>
<evidence type="ECO:0000313" key="5">
    <source>
        <dbReference type="Proteomes" id="UP000306102"/>
    </source>
</evidence>
<dbReference type="GO" id="GO:0004473">
    <property type="term" value="F:malate dehydrogenase (decarboxylating) (NADP+) activity"/>
    <property type="evidence" value="ECO:0007669"/>
    <property type="project" value="TreeGrafter"/>
</dbReference>
<dbReference type="GO" id="GO:0009507">
    <property type="term" value="C:chloroplast"/>
    <property type="evidence" value="ECO:0007669"/>
    <property type="project" value="TreeGrafter"/>
</dbReference>
<dbReference type="SMART" id="SM01274">
    <property type="entry name" value="malic"/>
    <property type="match status" value="1"/>
</dbReference>
<proteinExistence type="predicted"/>
<dbReference type="Pfam" id="PF08543">
    <property type="entry name" value="Phos_pyr_kin"/>
    <property type="match status" value="1"/>
</dbReference>
<dbReference type="Proteomes" id="UP000306102">
    <property type="component" value="Unassembled WGS sequence"/>
</dbReference>
<gene>
    <name evidence="4" type="ORF">TEA_013498</name>
</gene>
<feature type="domain" description="Malic enzyme N-terminal" evidence="3">
    <location>
        <begin position="196"/>
        <end position="331"/>
    </location>
</feature>
<comment type="cofactor">
    <cofactor evidence="1">
        <name>Mg(2+)</name>
        <dbReference type="ChEBI" id="CHEBI:18420"/>
    </cofactor>
</comment>
<dbReference type="InterPro" id="IPR029061">
    <property type="entry name" value="THDP-binding"/>
</dbReference>
<dbReference type="Gene3D" id="3.40.50.10380">
    <property type="entry name" value="Malic enzyme, N-terminal domain"/>
    <property type="match status" value="1"/>
</dbReference>
<evidence type="ECO:0000259" key="3">
    <source>
        <dbReference type="SMART" id="SM01274"/>
    </source>
</evidence>
<keyword evidence="5" id="KW-1185">Reference proteome</keyword>
<dbReference type="PANTHER" id="PTHR23406">
    <property type="entry name" value="MALIC ENZYME-RELATED"/>
    <property type="match status" value="1"/>
</dbReference>
<dbReference type="Pfam" id="PF00390">
    <property type="entry name" value="malic"/>
    <property type="match status" value="1"/>
</dbReference>
<evidence type="ECO:0000256" key="2">
    <source>
        <dbReference type="ARBA" id="ARBA00023002"/>
    </source>
</evidence>
<dbReference type="InterPro" id="IPR001017">
    <property type="entry name" value="DH_E1"/>
</dbReference>
<organism evidence="4 5">
    <name type="scientific">Camellia sinensis var. sinensis</name>
    <name type="common">China tea</name>
    <dbReference type="NCBI Taxonomy" id="542762"/>
    <lineage>
        <taxon>Eukaryota</taxon>
        <taxon>Viridiplantae</taxon>
        <taxon>Streptophyta</taxon>
        <taxon>Embryophyta</taxon>
        <taxon>Tracheophyta</taxon>
        <taxon>Spermatophyta</taxon>
        <taxon>Magnoliopsida</taxon>
        <taxon>eudicotyledons</taxon>
        <taxon>Gunneridae</taxon>
        <taxon>Pentapetalae</taxon>
        <taxon>asterids</taxon>
        <taxon>Ericales</taxon>
        <taxon>Theaceae</taxon>
        <taxon>Camellia</taxon>
    </lineage>
</organism>
<dbReference type="Gene3D" id="3.40.1190.20">
    <property type="match status" value="1"/>
</dbReference>
<name>A0A4S4EH53_CAMSN</name>
<keyword evidence="2" id="KW-0560">Oxidoreductase</keyword>
<dbReference type="InterPro" id="IPR013749">
    <property type="entry name" value="PM/HMP-P_kinase-1"/>
</dbReference>
<accession>A0A4S4EH53</accession>
<dbReference type="Pfam" id="PF00676">
    <property type="entry name" value="E1_dh"/>
    <property type="match status" value="1"/>
</dbReference>
<dbReference type="PRINTS" id="PR00072">
    <property type="entry name" value="MALOXRDTASE"/>
</dbReference>
<comment type="caution">
    <text evidence="4">The sequence shown here is derived from an EMBL/GenBank/DDBJ whole genome shotgun (WGS) entry which is preliminary data.</text>
</comment>
<dbReference type="InterPro" id="IPR001891">
    <property type="entry name" value="Malic_OxRdtase"/>
</dbReference>
<dbReference type="SUPFAM" id="SSF53613">
    <property type="entry name" value="Ribokinase-like"/>
    <property type="match status" value="1"/>
</dbReference>
<sequence length="628" mass="70800">MVRCDGCENCAVLARLCENERGNVRFVSQVNGNGTCMLVRVLGLASQLCENEQGNVRFVSQVNGNGTCMLVRVLGLASHSVIDIVCYRRFGHNEMDEPSFTQPHMYKVIRNHPSTLEIYEKKLLESGELMKEDISPFESVSDSFELRVIRKMMLCSLFTSCLSNELQKAERVKKLMDNIRQYQVPLQKYMAMMDLEERNERLFYKLLIDNVEELLPVVYTPTVGEACQKYGSIFECPQGLYISLKEKGKILEVLKNWPEKNIQVIVVTDGERILGLGDLGCQVNGMRIPIRKLALYTALGGVRPSSRYPLLFTILVTICECGKWFFLHHLTIWDNNPFYTGEYLFPMADIITPNLKEASALLGGVQLETVDDMRSAAKSIHDMGPRNVLVKGGDLASSLDAVDIFFDGDNFYELRSPRIRTRNTHGTGCTLASCIAAELAKGSLMLSAVKVVHVVKSDSRLANNDLPFDIQSSLGKGIYVRHSELRHLIIQLANHVATNSFQVHLVDSTKSEISNDPWISIPQGRSTTKLAKPVDGTVLEALESASISSVKRYDVTQNEAFGVAINERVELSAYDSTHFLMKRRVMAAARQQRLTYEEKTLDFMEFLGKNYIQCRKEAEEQSSIEYFE</sequence>
<dbReference type="GO" id="GO:0016624">
    <property type="term" value="F:oxidoreductase activity, acting on the aldehyde or oxo group of donors, disulfide as acceptor"/>
    <property type="evidence" value="ECO:0007669"/>
    <property type="project" value="InterPro"/>
</dbReference>
<dbReference type="InterPro" id="IPR037062">
    <property type="entry name" value="Malic_N_dom_sf"/>
</dbReference>
<reference evidence="4 5" key="1">
    <citation type="journal article" date="2018" name="Proc. Natl. Acad. Sci. U.S.A.">
        <title>Draft genome sequence of Camellia sinensis var. sinensis provides insights into the evolution of the tea genome and tea quality.</title>
        <authorList>
            <person name="Wei C."/>
            <person name="Yang H."/>
            <person name="Wang S."/>
            <person name="Zhao J."/>
            <person name="Liu C."/>
            <person name="Gao L."/>
            <person name="Xia E."/>
            <person name="Lu Y."/>
            <person name="Tai Y."/>
            <person name="She G."/>
            <person name="Sun J."/>
            <person name="Cao H."/>
            <person name="Tong W."/>
            <person name="Gao Q."/>
            <person name="Li Y."/>
            <person name="Deng W."/>
            <person name="Jiang X."/>
            <person name="Wang W."/>
            <person name="Chen Q."/>
            <person name="Zhang S."/>
            <person name="Li H."/>
            <person name="Wu J."/>
            <person name="Wang P."/>
            <person name="Li P."/>
            <person name="Shi C."/>
            <person name="Zheng F."/>
            <person name="Jian J."/>
            <person name="Huang B."/>
            <person name="Shan D."/>
            <person name="Shi M."/>
            <person name="Fang C."/>
            <person name="Yue Y."/>
            <person name="Li F."/>
            <person name="Li D."/>
            <person name="Wei S."/>
            <person name="Han B."/>
            <person name="Jiang C."/>
            <person name="Yin Y."/>
            <person name="Xia T."/>
            <person name="Zhang Z."/>
            <person name="Bennetzen J.L."/>
            <person name="Zhao S."/>
            <person name="Wan X."/>
        </authorList>
    </citation>
    <scope>NUCLEOTIDE SEQUENCE [LARGE SCALE GENOMIC DNA]</scope>
    <source>
        <strain evidence="5">cv. Shuchazao</strain>
        <tissue evidence="4">Leaf</tissue>
    </source>
</reference>
<dbReference type="InterPro" id="IPR046346">
    <property type="entry name" value="Aminoacid_DH-like_N_sf"/>
</dbReference>
<evidence type="ECO:0000313" key="4">
    <source>
        <dbReference type="EMBL" id="THG15392.1"/>
    </source>
</evidence>
<dbReference type="SUPFAM" id="SSF52518">
    <property type="entry name" value="Thiamin diphosphate-binding fold (THDP-binding)"/>
    <property type="match status" value="1"/>
</dbReference>
<evidence type="ECO:0000256" key="1">
    <source>
        <dbReference type="ARBA" id="ARBA00001946"/>
    </source>
</evidence>